<sequence>MMFGIFRAWHTGSAVLCDLHLERCVGTARCAGGLRRLSSALLADLAALTAGVADLLSVPVENYHGENAVDKQFMSWGAVPTGAGDKQFMSWGAVPTGAVDKQFISWGAVPTGAVYKQFMSWGAVPTGAGDKQFMSWGAVPTGAVDKQFMSSGSVETHASIRLWMSVS</sequence>
<comment type="caution">
    <text evidence="1">The sequence shown here is derived from an EMBL/GenBank/DDBJ whole genome shotgun (WGS) entry which is preliminary data.</text>
</comment>
<reference evidence="1" key="1">
    <citation type="journal article" date="2023" name="G3 (Bethesda)">
        <title>A reference genome for the long-term kleptoplast-retaining sea slug Elysia crispata morphotype clarki.</title>
        <authorList>
            <person name="Eastman K.E."/>
            <person name="Pendleton A.L."/>
            <person name="Shaikh M.A."/>
            <person name="Suttiyut T."/>
            <person name="Ogas R."/>
            <person name="Tomko P."/>
            <person name="Gavelis G."/>
            <person name="Widhalm J.R."/>
            <person name="Wisecaver J.H."/>
        </authorList>
    </citation>
    <scope>NUCLEOTIDE SEQUENCE</scope>
    <source>
        <strain evidence="1">ECLA1</strain>
    </source>
</reference>
<evidence type="ECO:0000313" key="2">
    <source>
        <dbReference type="Proteomes" id="UP001283361"/>
    </source>
</evidence>
<organism evidence="1 2">
    <name type="scientific">Elysia crispata</name>
    <name type="common">lettuce slug</name>
    <dbReference type="NCBI Taxonomy" id="231223"/>
    <lineage>
        <taxon>Eukaryota</taxon>
        <taxon>Metazoa</taxon>
        <taxon>Spiralia</taxon>
        <taxon>Lophotrochozoa</taxon>
        <taxon>Mollusca</taxon>
        <taxon>Gastropoda</taxon>
        <taxon>Heterobranchia</taxon>
        <taxon>Euthyneura</taxon>
        <taxon>Panpulmonata</taxon>
        <taxon>Sacoglossa</taxon>
        <taxon>Placobranchoidea</taxon>
        <taxon>Plakobranchidae</taxon>
        <taxon>Elysia</taxon>
    </lineage>
</organism>
<gene>
    <name evidence="1" type="ORF">RRG08_058929</name>
</gene>
<dbReference type="Proteomes" id="UP001283361">
    <property type="component" value="Unassembled WGS sequence"/>
</dbReference>
<evidence type="ECO:0000313" key="1">
    <source>
        <dbReference type="EMBL" id="KAK3705848.1"/>
    </source>
</evidence>
<name>A0AAE0XSC3_9GAST</name>
<dbReference type="AlphaFoldDB" id="A0AAE0XSC3"/>
<keyword evidence="2" id="KW-1185">Reference proteome</keyword>
<accession>A0AAE0XSC3</accession>
<proteinExistence type="predicted"/>
<protein>
    <submittedName>
        <fullName evidence="1">Uncharacterized protein</fullName>
    </submittedName>
</protein>
<dbReference type="EMBL" id="JAWDGP010007763">
    <property type="protein sequence ID" value="KAK3705848.1"/>
    <property type="molecule type" value="Genomic_DNA"/>
</dbReference>